<dbReference type="RefSeq" id="WP_252083763.1">
    <property type="nucleotide sequence ID" value="NZ_CP092418.1"/>
</dbReference>
<feature type="region of interest" description="Disordered" evidence="1">
    <location>
        <begin position="1"/>
        <end position="21"/>
    </location>
</feature>
<organism evidence="2 3">
    <name type="scientific">Microbulbifer variabilis</name>
    <dbReference type="NCBI Taxonomy" id="266805"/>
    <lineage>
        <taxon>Bacteria</taxon>
        <taxon>Pseudomonadati</taxon>
        <taxon>Pseudomonadota</taxon>
        <taxon>Gammaproteobacteria</taxon>
        <taxon>Cellvibrionales</taxon>
        <taxon>Microbulbiferaceae</taxon>
        <taxon>Microbulbifer</taxon>
    </lineage>
</organism>
<dbReference type="Proteomes" id="UP001055658">
    <property type="component" value="Chromosome"/>
</dbReference>
<protein>
    <submittedName>
        <fullName evidence="2">Uncharacterized protein</fullName>
    </submittedName>
</protein>
<sequence length="88" mass="9289">MAGKHITRTATKDISDHTGGESETVATKINLGSKTVDLVTQAEALAAQVEALDDAIKSHTHASVAEYAKIDKPDSFNSVKSDAIKIKP</sequence>
<reference evidence="2" key="1">
    <citation type="submission" date="2022-02" db="EMBL/GenBank/DDBJ databases">
        <title>Coral-associated bacteria.</title>
        <authorList>
            <person name="Tang K."/>
            <person name="Wang X."/>
        </authorList>
    </citation>
    <scope>NUCLEOTIDE SEQUENCE</scope>
    <source>
        <strain evidence="2">SCSIO 43006</strain>
    </source>
</reference>
<evidence type="ECO:0000313" key="2">
    <source>
        <dbReference type="EMBL" id="USD21365.1"/>
    </source>
</evidence>
<evidence type="ECO:0000313" key="3">
    <source>
        <dbReference type="Proteomes" id="UP001055658"/>
    </source>
</evidence>
<gene>
    <name evidence="2" type="ORF">MJO52_20280</name>
</gene>
<keyword evidence="3" id="KW-1185">Reference proteome</keyword>
<dbReference type="EMBL" id="CP092418">
    <property type="protein sequence ID" value="USD21365.1"/>
    <property type="molecule type" value="Genomic_DNA"/>
</dbReference>
<evidence type="ECO:0000256" key="1">
    <source>
        <dbReference type="SAM" id="MobiDB-lite"/>
    </source>
</evidence>
<proteinExistence type="predicted"/>
<accession>A0ABY4VBN3</accession>
<feature type="compositionally biased region" description="Basic and acidic residues" evidence="1">
    <location>
        <begin position="10"/>
        <end position="20"/>
    </location>
</feature>
<name>A0ABY4VBN3_9GAMM</name>